<protein>
    <recommendedName>
        <fullName evidence="1">HepT-like domain-containing protein</fullName>
    </recommendedName>
</protein>
<dbReference type="KEGG" id="wna:KA717_37550"/>
<reference evidence="2" key="1">
    <citation type="submission" date="2021-04" db="EMBL/GenBank/DDBJ databases">
        <title>Genome sequence of Woronichinia naegeliana from Washington state freshwater lake bloom.</title>
        <authorList>
            <person name="Dreher T.W."/>
        </authorList>
    </citation>
    <scope>NUCLEOTIDE SEQUENCE</scope>
    <source>
        <strain evidence="2">WA131</strain>
    </source>
</reference>
<dbReference type="AlphaFoldDB" id="A0A977KW73"/>
<organism evidence="2">
    <name type="scientific">Woronichinia naegeliana WA131</name>
    <dbReference type="NCBI Taxonomy" id="2824559"/>
    <lineage>
        <taxon>Bacteria</taxon>
        <taxon>Bacillati</taxon>
        <taxon>Cyanobacteriota</taxon>
        <taxon>Cyanophyceae</taxon>
        <taxon>Synechococcales</taxon>
        <taxon>Coelosphaeriaceae</taxon>
        <taxon>Woronichinia</taxon>
    </lineage>
</organism>
<evidence type="ECO:0000313" key="2">
    <source>
        <dbReference type="EMBL" id="UXE61054.1"/>
    </source>
</evidence>
<dbReference type="InterPro" id="IPR048769">
    <property type="entry name" value="HepT-like_dom"/>
</dbReference>
<dbReference type="Proteomes" id="UP001065613">
    <property type="component" value="Chromosome"/>
</dbReference>
<accession>A0A977KW73</accession>
<dbReference type="Pfam" id="PF20797">
    <property type="entry name" value="HepT-like_2"/>
    <property type="match status" value="1"/>
</dbReference>
<dbReference type="EMBL" id="CP073041">
    <property type="protein sequence ID" value="UXE61054.1"/>
    <property type="molecule type" value="Genomic_DNA"/>
</dbReference>
<gene>
    <name evidence="2" type="ORF">KA717_37550</name>
</gene>
<evidence type="ECO:0000259" key="1">
    <source>
        <dbReference type="Pfam" id="PF20797"/>
    </source>
</evidence>
<feature type="domain" description="HepT-like" evidence="1">
    <location>
        <begin position="45"/>
        <end position="152"/>
    </location>
</feature>
<sequence length="153" mass="17679">METPGLALLAADLAAQRVTIDRVFALLLDRSQNLSPDNPEKAESVAYQLHNFYGAIEELLKIVAIYFENNISDSSQWHSLLPKRMMQPIQEIRPALLSLESHDKLNELRAFRHFFRHAYGITLDFYQLQSNVNRAIQLKPQLDQDIESFLQKL</sequence>
<name>A0A977KW73_9CYAN</name>
<proteinExistence type="predicted"/>